<evidence type="ECO:0000313" key="4">
    <source>
        <dbReference type="Proteomes" id="UP001580346"/>
    </source>
</evidence>
<feature type="transmembrane region" description="Helical" evidence="2">
    <location>
        <begin position="907"/>
        <end position="933"/>
    </location>
</feature>
<gene>
    <name evidence="3" type="ORF">ACE41H_02640</name>
</gene>
<dbReference type="Proteomes" id="UP001580346">
    <property type="component" value="Unassembled WGS sequence"/>
</dbReference>
<dbReference type="PANTHER" id="PTHR32063">
    <property type="match status" value="1"/>
</dbReference>
<dbReference type="SUPFAM" id="SSF82866">
    <property type="entry name" value="Multidrug efflux transporter AcrB transmembrane domain"/>
    <property type="match status" value="2"/>
</dbReference>
<feature type="transmembrane region" description="Helical" evidence="2">
    <location>
        <begin position="954"/>
        <end position="973"/>
    </location>
</feature>
<evidence type="ECO:0000256" key="1">
    <source>
        <dbReference type="SAM" id="MobiDB-lite"/>
    </source>
</evidence>
<feature type="transmembrane region" description="Helical" evidence="2">
    <location>
        <begin position="985"/>
        <end position="1011"/>
    </location>
</feature>
<feature type="transmembrane region" description="Helical" evidence="2">
    <location>
        <begin position="12"/>
        <end position="32"/>
    </location>
</feature>
<dbReference type="SUPFAM" id="SSF82714">
    <property type="entry name" value="Multidrug efflux transporter AcrB TolC docking domain, DN and DC subdomains"/>
    <property type="match status" value="2"/>
</dbReference>
<evidence type="ECO:0000313" key="3">
    <source>
        <dbReference type="EMBL" id="MFB5265686.1"/>
    </source>
</evidence>
<accession>A0ABV5AND1</accession>
<feature type="transmembrane region" description="Helical" evidence="2">
    <location>
        <begin position="878"/>
        <end position="901"/>
    </location>
</feature>
<keyword evidence="2" id="KW-0472">Membrane</keyword>
<protein>
    <submittedName>
        <fullName evidence="3">Efflux RND transporter permease subunit</fullName>
    </submittedName>
</protein>
<dbReference type="PRINTS" id="PR00702">
    <property type="entry name" value="ACRIFLAVINRP"/>
</dbReference>
<keyword evidence="2" id="KW-0812">Transmembrane</keyword>
<dbReference type="Pfam" id="PF00873">
    <property type="entry name" value="ACR_tran"/>
    <property type="match status" value="1"/>
</dbReference>
<reference evidence="3 4" key="1">
    <citation type="submission" date="2024-09" db="EMBL/GenBank/DDBJ databases">
        <title>Paenibacillus zeirhizospherea sp. nov., isolated from surface of the maize (Zea mays) roots in a horticulture field, Hungary.</title>
        <authorList>
            <person name="Marton D."/>
            <person name="Farkas M."/>
            <person name="Bedics A."/>
            <person name="Toth E."/>
            <person name="Tancsics A."/>
            <person name="Boka K."/>
            <person name="Maroti G."/>
            <person name="Kriszt B."/>
            <person name="Cserhati M."/>
        </authorList>
    </citation>
    <scope>NUCLEOTIDE SEQUENCE [LARGE SCALE GENOMIC DNA]</scope>
    <source>
        <strain evidence="3 4">KCTC 33519</strain>
    </source>
</reference>
<feature type="transmembrane region" description="Helical" evidence="2">
    <location>
        <begin position="426"/>
        <end position="447"/>
    </location>
</feature>
<name>A0ABV5AND1_9BACL</name>
<organism evidence="3 4">
    <name type="scientific">Paenibacillus enshidis</name>
    <dbReference type="NCBI Taxonomy" id="1458439"/>
    <lineage>
        <taxon>Bacteria</taxon>
        <taxon>Bacillati</taxon>
        <taxon>Bacillota</taxon>
        <taxon>Bacilli</taxon>
        <taxon>Bacillales</taxon>
        <taxon>Paenibacillaceae</taxon>
        <taxon>Paenibacillus</taxon>
    </lineage>
</organism>
<feature type="transmembrane region" description="Helical" evidence="2">
    <location>
        <begin position="853"/>
        <end position="871"/>
    </location>
</feature>
<dbReference type="SUPFAM" id="SSF82693">
    <property type="entry name" value="Multidrug efflux transporter AcrB pore domain, PN1, PN2, PC1 and PC2 subdomains"/>
    <property type="match status" value="3"/>
</dbReference>
<feature type="transmembrane region" description="Helical" evidence="2">
    <location>
        <begin position="326"/>
        <end position="348"/>
    </location>
</feature>
<dbReference type="Gene3D" id="3.30.70.1440">
    <property type="entry name" value="Multidrug efflux transporter AcrB pore domain"/>
    <property type="match status" value="1"/>
</dbReference>
<keyword evidence="4" id="KW-1185">Reference proteome</keyword>
<dbReference type="PANTHER" id="PTHR32063:SF0">
    <property type="entry name" value="SWARMING MOTILITY PROTEIN SWRC"/>
    <property type="match status" value="1"/>
</dbReference>
<dbReference type="EMBL" id="JBHHMI010000002">
    <property type="protein sequence ID" value="MFB5265686.1"/>
    <property type="molecule type" value="Genomic_DNA"/>
</dbReference>
<evidence type="ECO:0000256" key="2">
    <source>
        <dbReference type="SAM" id="Phobius"/>
    </source>
</evidence>
<feature type="transmembrane region" description="Helical" evidence="2">
    <location>
        <begin position="533"/>
        <end position="551"/>
    </location>
</feature>
<dbReference type="Gene3D" id="1.20.1640.10">
    <property type="entry name" value="Multidrug efflux transporter AcrB transmembrane domain"/>
    <property type="match status" value="2"/>
</dbReference>
<feature type="transmembrane region" description="Helical" evidence="2">
    <location>
        <begin position="453"/>
        <end position="477"/>
    </location>
</feature>
<dbReference type="RefSeq" id="WP_375353193.1">
    <property type="nucleotide sequence ID" value="NZ_JBHHMI010000002.1"/>
</dbReference>
<keyword evidence="2" id="KW-1133">Transmembrane helix</keyword>
<dbReference type="Gene3D" id="3.30.70.1320">
    <property type="entry name" value="Multidrug efflux transporter AcrB pore domain like"/>
    <property type="match status" value="1"/>
</dbReference>
<dbReference type="InterPro" id="IPR001036">
    <property type="entry name" value="Acrflvin-R"/>
</dbReference>
<feature type="region of interest" description="Disordered" evidence="1">
    <location>
        <begin position="1021"/>
        <end position="1044"/>
    </location>
</feature>
<proteinExistence type="predicted"/>
<feature type="transmembrane region" description="Helical" evidence="2">
    <location>
        <begin position="381"/>
        <end position="406"/>
    </location>
</feature>
<comment type="caution">
    <text evidence="3">The sequence shown here is derived from an EMBL/GenBank/DDBJ whole genome shotgun (WGS) entry which is preliminary data.</text>
</comment>
<dbReference type="Gene3D" id="3.30.2090.10">
    <property type="entry name" value="Multidrug efflux transporter AcrB TolC docking domain, DN and DC subdomains"/>
    <property type="match status" value="2"/>
</dbReference>
<dbReference type="InterPro" id="IPR027463">
    <property type="entry name" value="AcrB_DN_DC_subdom"/>
</dbReference>
<dbReference type="Gene3D" id="3.30.70.1430">
    <property type="entry name" value="Multidrug efflux transporter AcrB pore domain"/>
    <property type="match status" value="2"/>
</dbReference>
<sequence length="1044" mass="113220">MSQFSIRRPVTVFMLVMALLIGGGIFVFKLPVEKMPEMESPVVTVVTSVPGATPSEVEELVSKPIESSLASVENVDTISSQSQEGSSMVTVLFNWGIDLDQATIDIRDSLDSVRDTLPDSAKSPRIMKLNVNTEPIINLSLTGDIDVNILKPIAEDVVQPSLERIAGVASVSVTGGQDRLIRITLDPLKLESYGITLDQVTQALSDHNLSGSAGAVAKGSTEVQIRIQGEYKAVSEMEETPIPVGSGAVKLKEIATIVDDFSDVTSISTYNGQPSINIGVTKASGGNTLQIANAVKENLDSIRQELPEGSELELVTDSSESINDSMYLLVEHTLLGIAIAAIILILFLNSVHSTIIATIVIPISFVATFIMMYFTHQTINIISLAGLLLGLGSFVDFAVVIIENIFRQRHEGKSMLQAAIEGSKQVGNAVMASALAQIVVFLPVLFVEGLAGQLFIPLALTVIFSHIAALVVSLMLVPMLSSRFLPKVPDESLYTSGTYRGVNPIVWFNIGFEKFKQGYSNTLNWSINHRKTVIMATLLMFIGAGAMVTLVKMEFIPSGDQGEFDISVELPNGTKLEETQRIVQQIENEILNIPELDKMTATVGSAGGYSTVNPTNAATLNVTLVEGHTRSTDQVVSELRGKITSLPDAEVTISASESFSSGAAVQVNLKGDDMDVLRELSDQLVAQIKNIEGTVNVASTLDSVREEYEVTINRQLAARYGLSAAQILSAVRTSFDGFVATTYRTGDDQIDVRISLPEQYKKDFSYLERLRITTAQGLDVPLSAVAALSQVQVPDTITRADQVRQVKITGDIDGRDVTAVSRDVANLLSHLQLPEGYSTDTSGGEEEQMMESFINLGIAMLLSIVLIYMVMAGQFESLFTPFVIMFSIPPTFIGVVLGLVLTGTTLSVLAIIGYIMLTGLVVNNAIVMIDFIIQLRKEGMDREKAIILAATERLRPILMTMLATVLALLPVAFSQDPNNQEIAPMAVIVVFGLSFSSIITLILIPVIYILLDNMTIRHNSRKMKRQQKRDARKQGKLEQNSVQP</sequence>
<feature type="transmembrane region" description="Helical" evidence="2">
    <location>
        <begin position="355"/>
        <end position="375"/>
    </location>
</feature>